<accession>A0A512DFT2</accession>
<dbReference type="RefSeq" id="WP_146906175.1">
    <property type="nucleotide sequence ID" value="NZ_BAAARM010000005.1"/>
</dbReference>
<dbReference type="InterPro" id="IPR029016">
    <property type="entry name" value="GAF-like_dom_sf"/>
</dbReference>
<dbReference type="Gene3D" id="3.30.450.40">
    <property type="match status" value="1"/>
</dbReference>
<dbReference type="InterPro" id="IPR001932">
    <property type="entry name" value="PPM-type_phosphatase-like_dom"/>
</dbReference>
<keyword evidence="4" id="KW-1185">Reference proteome</keyword>
<name>A0A512DFT2_9CELL</name>
<dbReference type="InterPro" id="IPR036457">
    <property type="entry name" value="PPM-type-like_dom_sf"/>
</dbReference>
<dbReference type="AlphaFoldDB" id="A0A512DFT2"/>
<dbReference type="PANTHER" id="PTHR43156:SF2">
    <property type="entry name" value="STAGE II SPORULATION PROTEIN E"/>
    <property type="match status" value="1"/>
</dbReference>
<evidence type="ECO:0000313" key="4">
    <source>
        <dbReference type="Proteomes" id="UP000321181"/>
    </source>
</evidence>
<evidence type="ECO:0000313" key="3">
    <source>
        <dbReference type="EMBL" id="GEO35276.1"/>
    </source>
</evidence>
<dbReference type="SUPFAM" id="SSF81606">
    <property type="entry name" value="PP2C-like"/>
    <property type="match status" value="1"/>
</dbReference>
<dbReference type="EMBL" id="BJYY01000018">
    <property type="protein sequence ID" value="GEO35276.1"/>
    <property type="molecule type" value="Genomic_DNA"/>
</dbReference>
<keyword evidence="1" id="KW-0378">Hydrolase</keyword>
<dbReference type="GO" id="GO:0016791">
    <property type="term" value="F:phosphatase activity"/>
    <property type="evidence" value="ECO:0007669"/>
    <property type="project" value="TreeGrafter"/>
</dbReference>
<dbReference type="InterPro" id="IPR052016">
    <property type="entry name" value="Bact_Sigma-Reg"/>
</dbReference>
<dbReference type="PANTHER" id="PTHR43156">
    <property type="entry name" value="STAGE II SPORULATION PROTEIN E-RELATED"/>
    <property type="match status" value="1"/>
</dbReference>
<dbReference type="OrthoDB" id="4935951at2"/>
<dbReference type="SUPFAM" id="SSF55781">
    <property type="entry name" value="GAF domain-like"/>
    <property type="match status" value="1"/>
</dbReference>
<organism evidence="3 4">
    <name type="scientific">Cellulomonas aerilata</name>
    <dbReference type="NCBI Taxonomy" id="515326"/>
    <lineage>
        <taxon>Bacteria</taxon>
        <taxon>Bacillati</taxon>
        <taxon>Actinomycetota</taxon>
        <taxon>Actinomycetes</taxon>
        <taxon>Micrococcales</taxon>
        <taxon>Cellulomonadaceae</taxon>
        <taxon>Cellulomonas</taxon>
    </lineage>
</organism>
<dbReference type="Proteomes" id="UP000321181">
    <property type="component" value="Unassembled WGS sequence"/>
</dbReference>
<reference evidence="3 4" key="1">
    <citation type="submission" date="2019-07" db="EMBL/GenBank/DDBJ databases">
        <title>Whole genome shotgun sequence of Cellulomonas aerilata NBRC 106308.</title>
        <authorList>
            <person name="Hosoyama A."/>
            <person name="Uohara A."/>
            <person name="Ohji S."/>
            <person name="Ichikawa N."/>
        </authorList>
    </citation>
    <scope>NUCLEOTIDE SEQUENCE [LARGE SCALE GENOMIC DNA]</scope>
    <source>
        <strain evidence="3 4">NBRC 106308</strain>
    </source>
</reference>
<dbReference type="Pfam" id="PF07228">
    <property type="entry name" value="SpoIIE"/>
    <property type="match status" value="1"/>
</dbReference>
<gene>
    <name evidence="3" type="ORF">CAE01nite_30010</name>
</gene>
<comment type="caution">
    <text evidence="3">The sequence shown here is derived from an EMBL/GenBank/DDBJ whole genome shotgun (WGS) entry which is preliminary data.</text>
</comment>
<feature type="domain" description="PPM-type phosphatase" evidence="2">
    <location>
        <begin position="211"/>
        <end position="413"/>
    </location>
</feature>
<evidence type="ECO:0000256" key="1">
    <source>
        <dbReference type="ARBA" id="ARBA00022801"/>
    </source>
</evidence>
<dbReference type="SMART" id="SM00331">
    <property type="entry name" value="PP2C_SIG"/>
    <property type="match status" value="1"/>
</dbReference>
<sequence>MNGELGAGHAPVSAAELVFDSLLNAAHLAAPHELPALIADHAHRLGARDAVVYLADLQQTVLVPFHGSSAQTEHQHEALPVDSSLAGRCYQTVEVLLQRLGHGAAGAMMWIPVLDGTERLGVLCVTVAEHVVTDPGFGLLELRLRRLAAVVAELVMTKSSYGDTIVQTRRQVPMSLAAEIQWALLPPLAFASPDVIIAGALEPAYTVAGDSIDYAVDPGYARLAVFDGMGHGLESALLASLTVAAYRNARRAGTPLVDTALDIDTAVHSLHGTAAFTTGILAELDTESGLLRWLSAGHPQPLLLRDGADARALHVQPSLPFGLEAALGAGRAFEVGTEHLEPGDRVVIYSDGITEARAPDGSQFGVERLVGFLNGQADDDVPAPEAVRRLVRALMVHQQGHFSDDATLLMVEWRSGRHRTLLPGPPLTGGPGGV</sequence>
<dbReference type="PROSITE" id="PS51746">
    <property type="entry name" value="PPM_2"/>
    <property type="match status" value="1"/>
</dbReference>
<proteinExistence type="predicted"/>
<evidence type="ECO:0000259" key="2">
    <source>
        <dbReference type="PROSITE" id="PS51746"/>
    </source>
</evidence>
<protein>
    <recommendedName>
        <fullName evidence="2">PPM-type phosphatase domain-containing protein</fullName>
    </recommendedName>
</protein>
<dbReference type="Gene3D" id="3.60.40.10">
    <property type="entry name" value="PPM-type phosphatase domain"/>
    <property type="match status" value="1"/>
</dbReference>